<dbReference type="SUPFAM" id="SSF53335">
    <property type="entry name" value="S-adenosyl-L-methionine-dependent methyltransferases"/>
    <property type="match status" value="1"/>
</dbReference>
<dbReference type="EMBL" id="JAGHQM010000051">
    <property type="protein sequence ID" value="KAH0565898.1"/>
    <property type="molecule type" value="Genomic_DNA"/>
</dbReference>
<evidence type="ECO:0000313" key="2">
    <source>
        <dbReference type="Proteomes" id="UP000750711"/>
    </source>
</evidence>
<accession>A0A9P8LIF6</accession>
<reference evidence="1" key="1">
    <citation type="submission" date="2021-03" db="EMBL/GenBank/DDBJ databases">
        <title>Comparative genomics and phylogenomic investigation of the class Geoglossomycetes provide insights into ecological specialization and systematics.</title>
        <authorList>
            <person name="Melie T."/>
            <person name="Pirro S."/>
            <person name="Miller A.N."/>
            <person name="Quandt A."/>
        </authorList>
    </citation>
    <scope>NUCLEOTIDE SEQUENCE</scope>
    <source>
        <strain evidence="1">CAQ_001_2017</strain>
    </source>
</reference>
<dbReference type="AlphaFoldDB" id="A0A9P8LIF6"/>
<name>A0A9P8LIF6_9PEZI</name>
<organism evidence="1 2">
    <name type="scientific">Trichoglossum hirsutum</name>
    <dbReference type="NCBI Taxonomy" id="265104"/>
    <lineage>
        <taxon>Eukaryota</taxon>
        <taxon>Fungi</taxon>
        <taxon>Dikarya</taxon>
        <taxon>Ascomycota</taxon>
        <taxon>Pezizomycotina</taxon>
        <taxon>Geoglossomycetes</taxon>
        <taxon>Geoglossales</taxon>
        <taxon>Geoglossaceae</taxon>
        <taxon>Trichoglossum</taxon>
    </lineage>
</organism>
<protein>
    <recommendedName>
        <fullName evidence="3">S-adenosylmethionine-dependent methyltransferase</fullName>
    </recommendedName>
</protein>
<sequence length="72" mass="8257">MTDEIDRLNDQHKILSKVFDGRLIFPPIVEPKKILDCGYGSASWAVEVAEEYPDCEVNEALPIWLKILSHCR</sequence>
<dbReference type="Proteomes" id="UP000750711">
    <property type="component" value="Unassembled WGS sequence"/>
</dbReference>
<comment type="caution">
    <text evidence="1">The sequence shown here is derived from an EMBL/GenBank/DDBJ whole genome shotgun (WGS) entry which is preliminary data.</text>
</comment>
<gene>
    <name evidence="1" type="ORF">GP486_000701</name>
</gene>
<evidence type="ECO:0008006" key="3">
    <source>
        <dbReference type="Google" id="ProtNLM"/>
    </source>
</evidence>
<keyword evidence="2" id="KW-1185">Reference proteome</keyword>
<dbReference type="InterPro" id="IPR029063">
    <property type="entry name" value="SAM-dependent_MTases_sf"/>
</dbReference>
<proteinExistence type="predicted"/>
<evidence type="ECO:0000313" key="1">
    <source>
        <dbReference type="EMBL" id="KAH0565898.1"/>
    </source>
</evidence>